<dbReference type="RefSeq" id="WP_347166599.1">
    <property type="nucleotide sequence ID" value="NZ_JBDNCH010000002.1"/>
</dbReference>
<reference evidence="1 2" key="1">
    <citation type="submission" date="2024-05" db="EMBL/GenBank/DDBJ databases">
        <title>Genome sequence of Ponticoccus litoralis KCCM 90028.</title>
        <authorList>
            <person name="Kim J.M."/>
            <person name="Lee J.K."/>
            <person name="Choi B.J."/>
            <person name="Bayburt H."/>
            <person name="Baek J.H."/>
            <person name="Jeon C.O."/>
        </authorList>
    </citation>
    <scope>NUCLEOTIDE SEQUENCE [LARGE SCALE GENOMIC DNA]</scope>
    <source>
        <strain evidence="1 2">KCCM 90028</strain>
    </source>
</reference>
<protein>
    <recommendedName>
        <fullName evidence="3">Response regulatory domain-containing protein</fullName>
    </recommendedName>
</protein>
<name>A0AAW9SKI4_9RHOB</name>
<comment type="caution">
    <text evidence="1">The sequence shown here is derived from an EMBL/GenBank/DDBJ whole genome shotgun (WGS) entry which is preliminary data.</text>
</comment>
<proteinExistence type="predicted"/>
<gene>
    <name evidence="1" type="ORF">ABFB10_11265</name>
</gene>
<evidence type="ECO:0008006" key="3">
    <source>
        <dbReference type="Google" id="ProtNLM"/>
    </source>
</evidence>
<dbReference type="AlphaFoldDB" id="A0AAW9SKI4"/>
<accession>A0AAW9SKI4</accession>
<dbReference type="Proteomes" id="UP001428774">
    <property type="component" value="Unassembled WGS sequence"/>
</dbReference>
<keyword evidence="2" id="KW-1185">Reference proteome</keyword>
<sequence length="118" mass="12978">MLRLLIVEPDPLISLDLAEAASHRMANATVEEVPSVAHARARLASGEALTHMFIRKPDDLQATETYGFISEMSRAGVVSILVGADEPPRGLPPIPHMTHLSIPFTSDMLESVFNMRFR</sequence>
<dbReference type="EMBL" id="JBDNCH010000002">
    <property type="protein sequence ID" value="MEN9061534.1"/>
    <property type="molecule type" value="Genomic_DNA"/>
</dbReference>
<organism evidence="1 2">
    <name type="scientific">Ponticoccus litoralis</name>
    <dbReference type="NCBI Taxonomy" id="422297"/>
    <lineage>
        <taxon>Bacteria</taxon>
        <taxon>Pseudomonadati</taxon>
        <taxon>Pseudomonadota</taxon>
        <taxon>Alphaproteobacteria</taxon>
        <taxon>Rhodobacterales</taxon>
        <taxon>Roseobacteraceae</taxon>
        <taxon>Ponticoccus</taxon>
    </lineage>
</organism>
<evidence type="ECO:0000313" key="1">
    <source>
        <dbReference type="EMBL" id="MEN9061534.1"/>
    </source>
</evidence>
<evidence type="ECO:0000313" key="2">
    <source>
        <dbReference type="Proteomes" id="UP001428774"/>
    </source>
</evidence>